<dbReference type="InterPro" id="IPR025754">
    <property type="entry name" value="TRC8_N_dom"/>
</dbReference>
<evidence type="ECO:0000256" key="4">
    <source>
        <dbReference type="ARBA" id="ARBA00023136"/>
    </source>
</evidence>
<accession>A0A7R9MS24</accession>
<gene>
    <name evidence="7" type="ORF">ONB1V03_LOCUS21583</name>
</gene>
<keyword evidence="3 5" id="KW-1133">Transmembrane helix</keyword>
<keyword evidence="4 5" id="KW-0472">Membrane</keyword>
<feature type="domain" description="TRC8-like N-terminal" evidence="6">
    <location>
        <begin position="9"/>
        <end position="166"/>
    </location>
</feature>
<evidence type="ECO:0000313" key="8">
    <source>
        <dbReference type="Proteomes" id="UP000728032"/>
    </source>
</evidence>
<feature type="transmembrane region" description="Helical" evidence="5">
    <location>
        <begin position="39"/>
        <end position="56"/>
    </location>
</feature>
<dbReference type="AlphaFoldDB" id="A0A7R9MS24"/>
<name>A0A7R9MS24_9ACAR</name>
<reference evidence="7" key="1">
    <citation type="submission" date="2020-11" db="EMBL/GenBank/DDBJ databases">
        <authorList>
            <person name="Tran Van P."/>
        </authorList>
    </citation>
    <scope>NUCLEOTIDE SEQUENCE</scope>
</reference>
<organism evidence="7">
    <name type="scientific">Oppiella nova</name>
    <dbReference type="NCBI Taxonomy" id="334625"/>
    <lineage>
        <taxon>Eukaryota</taxon>
        <taxon>Metazoa</taxon>
        <taxon>Ecdysozoa</taxon>
        <taxon>Arthropoda</taxon>
        <taxon>Chelicerata</taxon>
        <taxon>Arachnida</taxon>
        <taxon>Acari</taxon>
        <taxon>Acariformes</taxon>
        <taxon>Sarcoptiformes</taxon>
        <taxon>Oribatida</taxon>
        <taxon>Brachypylina</taxon>
        <taxon>Oppioidea</taxon>
        <taxon>Oppiidae</taxon>
        <taxon>Oppiella</taxon>
    </lineage>
</organism>
<proteinExistence type="predicted"/>
<dbReference type="Pfam" id="PF13705">
    <property type="entry name" value="TRC8_N"/>
    <property type="match status" value="1"/>
</dbReference>
<feature type="transmembrane region" description="Helical" evidence="5">
    <location>
        <begin position="12"/>
        <end position="32"/>
    </location>
</feature>
<comment type="subcellular location">
    <subcellularLocation>
        <location evidence="1">Membrane</location>
        <topology evidence="1">Multi-pass membrane protein</topology>
    </subcellularLocation>
</comment>
<evidence type="ECO:0000256" key="5">
    <source>
        <dbReference type="SAM" id="Phobius"/>
    </source>
</evidence>
<feature type="non-terminal residue" evidence="7">
    <location>
        <position position="1"/>
    </location>
</feature>
<evidence type="ECO:0000256" key="3">
    <source>
        <dbReference type="ARBA" id="ARBA00022989"/>
    </source>
</evidence>
<dbReference type="GO" id="GO:0016020">
    <property type="term" value="C:membrane"/>
    <property type="evidence" value="ECO:0007669"/>
    <property type="project" value="UniProtKB-SubCell"/>
</dbReference>
<feature type="transmembrane region" description="Helical" evidence="5">
    <location>
        <begin position="80"/>
        <end position="101"/>
    </location>
</feature>
<keyword evidence="8" id="KW-1185">Reference proteome</keyword>
<protein>
    <recommendedName>
        <fullName evidence="6">TRC8-like N-terminal domain-containing protein</fullName>
    </recommendedName>
</protein>
<sequence length="169" mass="18930">MDSQTNQFWTNFITHIALINGFLLLLLPIPLIRLLYTHIVCGALLITAHLLSYYLVHVIDAYNGVPIIESLALSLVQMNAIKQISLLVVHVAIAVIVSTLLQGPQKPLLPVFACYSLPVFARIFDFPAESLQVIHKFSSAVVVISLIRYVYQWLPKVFSELKDACCQLL</sequence>
<keyword evidence="2 5" id="KW-0812">Transmembrane</keyword>
<evidence type="ECO:0000256" key="2">
    <source>
        <dbReference type="ARBA" id="ARBA00022692"/>
    </source>
</evidence>
<evidence type="ECO:0000256" key="1">
    <source>
        <dbReference type="ARBA" id="ARBA00004141"/>
    </source>
</evidence>
<dbReference type="OrthoDB" id="4348522at2759"/>
<dbReference type="EMBL" id="OC957579">
    <property type="protein sequence ID" value="CAD7665025.1"/>
    <property type="molecule type" value="Genomic_DNA"/>
</dbReference>
<dbReference type="EMBL" id="CAJPVJ010042754">
    <property type="protein sequence ID" value="CAG2182162.1"/>
    <property type="molecule type" value="Genomic_DNA"/>
</dbReference>
<dbReference type="Proteomes" id="UP000728032">
    <property type="component" value="Unassembled WGS sequence"/>
</dbReference>
<evidence type="ECO:0000259" key="6">
    <source>
        <dbReference type="Pfam" id="PF13705"/>
    </source>
</evidence>
<evidence type="ECO:0000313" key="7">
    <source>
        <dbReference type="EMBL" id="CAD7665025.1"/>
    </source>
</evidence>